<evidence type="ECO:0000256" key="5">
    <source>
        <dbReference type="ARBA" id="ARBA00022722"/>
    </source>
</evidence>
<proteinExistence type="predicted"/>
<accession>A0A6L2LW12</accession>
<keyword evidence="7" id="KW-0064">Aspartyl protease</keyword>
<organism evidence="21">
    <name type="scientific">Tanacetum cinerariifolium</name>
    <name type="common">Dalmatian daisy</name>
    <name type="synonym">Chrysanthemum cinerariifolium</name>
    <dbReference type="NCBI Taxonomy" id="118510"/>
    <lineage>
        <taxon>Eukaryota</taxon>
        <taxon>Viridiplantae</taxon>
        <taxon>Streptophyta</taxon>
        <taxon>Embryophyta</taxon>
        <taxon>Tracheophyta</taxon>
        <taxon>Spermatophyta</taxon>
        <taxon>Magnoliopsida</taxon>
        <taxon>eudicotyledons</taxon>
        <taxon>Gunneridae</taxon>
        <taxon>Pentapetalae</taxon>
        <taxon>asterids</taxon>
        <taxon>campanulids</taxon>
        <taxon>Asterales</taxon>
        <taxon>Asteraceae</taxon>
        <taxon>Asteroideae</taxon>
        <taxon>Anthemideae</taxon>
        <taxon>Anthemidinae</taxon>
        <taxon>Tanacetum</taxon>
    </lineage>
</organism>
<evidence type="ECO:0000256" key="11">
    <source>
        <dbReference type="ARBA" id="ARBA00022884"/>
    </source>
</evidence>
<dbReference type="EMBL" id="BKCJ010005305">
    <property type="protein sequence ID" value="GEU66001.1"/>
    <property type="molecule type" value="Genomic_DNA"/>
</dbReference>
<keyword evidence="17" id="KW-0511">Multifunctional enzyme</keyword>
<dbReference type="SMART" id="SM00343">
    <property type="entry name" value="ZnF_C2HC"/>
    <property type="match status" value="2"/>
</dbReference>
<dbReference type="CDD" id="cd01647">
    <property type="entry name" value="RT_LTR"/>
    <property type="match status" value="1"/>
</dbReference>
<dbReference type="GO" id="GO:0003723">
    <property type="term" value="F:RNA binding"/>
    <property type="evidence" value="ECO:0007669"/>
    <property type="project" value="UniProtKB-KW"/>
</dbReference>
<evidence type="ECO:0000256" key="7">
    <source>
        <dbReference type="ARBA" id="ARBA00022750"/>
    </source>
</evidence>
<dbReference type="InterPro" id="IPR041577">
    <property type="entry name" value="RT_RNaseH_2"/>
</dbReference>
<keyword evidence="10" id="KW-0460">Magnesium</keyword>
<dbReference type="Pfam" id="PF17917">
    <property type="entry name" value="RT_RNaseH"/>
    <property type="match status" value="1"/>
</dbReference>
<name>A0A6L2LW12_TANCI</name>
<dbReference type="PANTHER" id="PTHR37984:SF5">
    <property type="entry name" value="PROTEIN NYNRIN-LIKE"/>
    <property type="match status" value="1"/>
</dbReference>
<keyword evidence="5" id="KW-0540">Nuclease</keyword>
<keyword evidence="13" id="KW-0695">RNA-directed DNA polymerase</keyword>
<keyword evidence="8" id="KW-0255">Endonuclease</keyword>
<dbReference type="SUPFAM" id="SSF56672">
    <property type="entry name" value="DNA/RNA polymerases"/>
    <property type="match status" value="1"/>
</dbReference>
<evidence type="ECO:0000256" key="13">
    <source>
        <dbReference type="ARBA" id="ARBA00022918"/>
    </source>
</evidence>
<dbReference type="PANTHER" id="PTHR37984">
    <property type="entry name" value="PROTEIN CBG26694"/>
    <property type="match status" value="1"/>
</dbReference>
<keyword evidence="3" id="KW-0808">Transferase</keyword>
<dbReference type="Pfam" id="PF17921">
    <property type="entry name" value="Integrase_H2C2"/>
    <property type="match status" value="1"/>
</dbReference>
<dbReference type="Gene3D" id="1.10.340.70">
    <property type="match status" value="1"/>
</dbReference>
<evidence type="ECO:0000256" key="2">
    <source>
        <dbReference type="ARBA" id="ARBA00022670"/>
    </source>
</evidence>
<dbReference type="PROSITE" id="PS00141">
    <property type="entry name" value="ASP_PROTEASE"/>
    <property type="match status" value="1"/>
</dbReference>
<dbReference type="InterPro" id="IPR041588">
    <property type="entry name" value="Integrase_H2C2"/>
</dbReference>
<dbReference type="Gene3D" id="4.10.60.10">
    <property type="entry name" value="Zinc finger, CCHC-type"/>
    <property type="match status" value="1"/>
</dbReference>
<feature type="domain" description="CCHC-type" evidence="20">
    <location>
        <begin position="650"/>
        <end position="665"/>
    </location>
</feature>
<feature type="region of interest" description="Disordered" evidence="19">
    <location>
        <begin position="51"/>
        <end position="74"/>
    </location>
</feature>
<keyword evidence="12" id="KW-0229">DNA integration</keyword>
<dbReference type="InterPro" id="IPR000477">
    <property type="entry name" value="RT_dom"/>
</dbReference>
<comment type="caution">
    <text evidence="21">The sequence shown here is derived from an EMBL/GenBank/DDBJ whole genome shotgun (WGS) entry which is preliminary data.</text>
</comment>
<evidence type="ECO:0000256" key="12">
    <source>
        <dbReference type="ARBA" id="ARBA00022908"/>
    </source>
</evidence>
<evidence type="ECO:0000256" key="15">
    <source>
        <dbReference type="ARBA" id="ARBA00023125"/>
    </source>
</evidence>
<dbReference type="SUPFAM" id="SSF50630">
    <property type="entry name" value="Acid proteases"/>
    <property type="match status" value="1"/>
</dbReference>
<dbReference type="Pfam" id="PF08284">
    <property type="entry name" value="RVP_2"/>
    <property type="match status" value="1"/>
</dbReference>
<dbReference type="InterPro" id="IPR050951">
    <property type="entry name" value="Retrovirus_Pol_polyprotein"/>
</dbReference>
<keyword evidence="2" id="KW-0645">Protease</keyword>
<dbReference type="InterPro" id="IPR056924">
    <property type="entry name" value="SH3_Tf2-1"/>
</dbReference>
<evidence type="ECO:0000256" key="14">
    <source>
        <dbReference type="ARBA" id="ARBA00022932"/>
    </source>
</evidence>
<evidence type="ECO:0000256" key="10">
    <source>
        <dbReference type="ARBA" id="ARBA00022842"/>
    </source>
</evidence>
<dbReference type="PROSITE" id="PS50158">
    <property type="entry name" value="ZF_CCHC"/>
    <property type="match status" value="1"/>
</dbReference>
<evidence type="ECO:0000256" key="17">
    <source>
        <dbReference type="ARBA" id="ARBA00023268"/>
    </source>
</evidence>
<evidence type="ECO:0000313" key="21">
    <source>
        <dbReference type="EMBL" id="GEU66001.1"/>
    </source>
</evidence>
<evidence type="ECO:0000256" key="18">
    <source>
        <dbReference type="PROSITE-ProRule" id="PRU00047"/>
    </source>
</evidence>
<dbReference type="InterPro" id="IPR001878">
    <property type="entry name" value="Znf_CCHC"/>
</dbReference>
<feature type="region of interest" description="Disordered" evidence="19">
    <location>
        <begin position="550"/>
        <end position="575"/>
    </location>
</feature>
<dbReference type="Pfam" id="PF17919">
    <property type="entry name" value="RT_RNaseH_2"/>
    <property type="match status" value="1"/>
</dbReference>
<keyword evidence="11" id="KW-0694">RNA-binding</keyword>
<dbReference type="Gene3D" id="2.40.70.10">
    <property type="entry name" value="Acid Proteases"/>
    <property type="match status" value="1"/>
</dbReference>
<reference evidence="21" key="1">
    <citation type="journal article" date="2019" name="Sci. Rep.">
        <title>Draft genome of Tanacetum cinerariifolium, the natural source of mosquito coil.</title>
        <authorList>
            <person name="Yamashiro T."/>
            <person name="Shiraishi A."/>
            <person name="Satake H."/>
            <person name="Nakayama K."/>
        </authorList>
    </citation>
    <scope>NUCLEOTIDE SEQUENCE</scope>
</reference>
<dbReference type="InterPro" id="IPR021109">
    <property type="entry name" value="Peptidase_aspartic_dom_sf"/>
</dbReference>
<keyword evidence="6" id="KW-0479">Metal-binding</keyword>
<dbReference type="GO" id="GO:0003677">
    <property type="term" value="F:DNA binding"/>
    <property type="evidence" value="ECO:0007669"/>
    <property type="project" value="UniProtKB-KW"/>
</dbReference>
<evidence type="ECO:0000256" key="6">
    <source>
        <dbReference type="ARBA" id="ARBA00022723"/>
    </source>
</evidence>
<evidence type="ECO:0000256" key="3">
    <source>
        <dbReference type="ARBA" id="ARBA00022679"/>
    </source>
</evidence>
<feature type="compositionally biased region" description="Acidic residues" evidence="19">
    <location>
        <begin position="160"/>
        <end position="183"/>
    </location>
</feature>
<dbReference type="InterPro" id="IPR001969">
    <property type="entry name" value="Aspartic_peptidase_AS"/>
</dbReference>
<keyword evidence="16" id="KW-0233">DNA recombination</keyword>
<keyword evidence="15" id="KW-0238">DNA-binding</keyword>
<gene>
    <name evidence="21" type="ORF">Tci_037979</name>
</gene>
<dbReference type="Gene3D" id="3.30.420.10">
    <property type="entry name" value="Ribonuclease H-like superfamily/Ribonuclease H"/>
    <property type="match status" value="1"/>
</dbReference>
<feature type="compositionally biased region" description="Polar residues" evidence="19">
    <location>
        <begin position="566"/>
        <end position="575"/>
    </location>
</feature>
<dbReference type="InterPro" id="IPR043502">
    <property type="entry name" value="DNA/RNA_pol_sf"/>
</dbReference>
<dbReference type="GO" id="GO:0004190">
    <property type="term" value="F:aspartic-type endopeptidase activity"/>
    <property type="evidence" value="ECO:0007669"/>
    <property type="project" value="UniProtKB-KW"/>
</dbReference>
<dbReference type="GO" id="GO:0003887">
    <property type="term" value="F:DNA-directed DNA polymerase activity"/>
    <property type="evidence" value="ECO:0007669"/>
    <property type="project" value="UniProtKB-KW"/>
</dbReference>
<dbReference type="CDD" id="cd00303">
    <property type="entry name" value="retropepsin_like"/>
    <property type="match status" value="1"/>
</dbReference>
<dbReference type="GO" id="GO:0006508">
    <property type="term" value="P:proteolysis"/>
    <property type="evidence" value="ECO:0007669"/>
    <property type="project" value="UniProtKB-KW"/>
</dbReference>
<evidence type="ECO:0000259" key="20">
    <source>
        <dbReference type="PROSITE" id="PS50158"/>
    </source>
</evidence>
<dbReference type="GO" id="GO:0003964">
    <property type="term" value="F:RNA-directed DNA polymerase activity"/>
    <property type="evidence" value="ECO:0007669"/>
    <property type="project" value="UniProtKB-KW"/>
</dbReference>
<protein>
    <recommendedName>
        <fullName evidence="1">RNA-directed DNA polymerase</fullName>
        <ecNumber evidence="1">2.7.7.49</ecNumber>
    </recommendedName>
</protein>
<keyword evidence="9" id="KW-0378">Hydrolase</keyword>
<keyword evidence="18" id="KW-0863">Zinc-finger</keyword>
<feature type="compositionally biased region" description="Acidic residues" evidence="19">
    <location>
        <begin position="131"/>
        <end position="149"/>
    </location>
</feature>
<dbReference type="InterPro" id="IPR036397">
    <property type="entry name" value="RNaseH_sf"/>
</dbReference>
<evidence type="ECO:0000256" key="4">
    <source>
        <dbReference type="ARBA" id="ARBA00022695"/>
    </source>
</evidence>
<dbReference type="GO" id="GO:0008270">
    <property type="term" value="F:zinc ion binding"/>
    <property type="evidence" value="ECO:0007669"/>
    <property type="project" value="UniProtKB-KW"/>
</dbReference>
<dbReference type="GO" id="GO:0006310">
    <property type="term" value="P:DNA recombination"/>
    <property type="evidence" value="ECO:0007669"/>
    <property type="project" value="UniProtKB-KW"/>
</dbReference>
<dbReference type="Pfam" id="PF00078">
    <property type="entry name" value="RVT_1"/>
    <property type="match status" value="1"/>
</dbReference>
<dbReference type="InterPro" id="IPR041373">
    <property type="entry name" value="RT_RNaseH"/>
</dbReference>
<keyword evidence="4" id="KW-0548">Nucleotidyltransferase</keyword>
<dbReference type="SUPFAM" id="SSF53098">
    <property type="entry name" value="Ribonuclease H-like"/>
    <property type="match status" value="1"/>
</dbReference>
<dbReference type="GO" id="GO:0015074">
    <property type="term" value="P:DNA integration"/>
    <property type="evidence" value="ECO:0007669"/>
    <property type="project" value="UniProtKB-KW"/>
</dbReference>
<dbReference type="Gene3D" id="3.30.70.270">
    <property type="match status" value="2"/>
</dbReference>
<dbReference type="InterPro" id="IPR043128">
    <property type="entry name" value="Rev_trsase/Diguanyl_cyclase"/>
</dbReference>
<feature type="region of interest" description="Disordered" evidence="19">
    <location>
        <begin position="112"/>
        <end position="186"/>
    </location>
</feature>
<dbReference type="Pfam" id="PF24626">
    <property type="entry name" value="SH3_Tf2-1"/>
    <property type="match status" value="1"/>
</dbReference>
<dbReference type="CDD" id="cd09274">
    <property type="entry name" value="RNase_HI_RT_Ty3"/>
    <property type="match status" value="1"/>
</dbReference>
<evidence type="ECO:0000256" key="1">
    <source>
        <dbReference type="ARBA" id="ARBA00012493"/>
    </source>
</evidence>
<evidence type="ECO:0000256" key="9">
    <source>
        <dbReference type="ARBA" id="ARBA00022801"/>
    </source>
</evidence>
<dbReference type="Gene3D" id="3.10.10.10">
    <property type="entry name" value="HIV Type 1 Reverse Transcriptase, subunit A, domain 1"/>
    <property type="match status" value="1"/>
</dbReference>
<evidence type="ECO:0000256" key="16">
    <source>
        <dbReference type="ARBA" id="ARBA00023172"/>
    </source>
</evidence>
<sequence length="1481" mass="168526">MSSASSAVTYTSVYIDSEPERVFWGADKELSDGGSPRVIVYGYDGLPMQPVAPPSPDYIPGPKEPHTPPATQDEDERELMFIHPHDPDYMPEPMYPEYILLEDEHVLSAKEQPLPPVDLPTTESPGYVAESDPEEDPEEYEDDETEDGLVDYPIDGGNNGDDDYGDSSGDDVDDEDEDEEDEEKEHLALANSANVIPTIELVSSPERTEPIIPPPSTDTTTIGARIITLRMASTLALIDAVTATLPSPPLPPLPPTLYIPSLVDRRDDIPETEMPPRKRSCLFTLGSRSGKSVPEIAPMTLGEVNTRVTELAELHEHDTHDLYALLKDAQDSRTRISQRVTMDSQRVDLLMEDRIAHQETILIVEEEMQQAEIAKLRETGRRHQAQLVETPRVMGDMRREIGDMQAELQIMAPVTRQGPNIPPNNTNPNNMTPESVQAMIDQALLQNSTNRDRSHRTEGVGEIKKLEIELWNLKVKGNDVPTYTERFQHLTLICTKFVANETEKIDKYINGLPDNIYGSVKSSKPKTLDETIELADDFMDQKLRTYAKRQTNNKRKADDLSKNNHGHQQQPAKRQNVANVYNMGSGEKQPYGGNLPKCTKCHFHHNGPCTQKYHKSNKIGHFAHDCKSSGSANIVNAHMDNKAIPKGNGCFECGAPWHFKRDCPKLKNRDGGNVNAQGWVYVVRNAEKKGNASRDLDSNVVTGTFLLNNHYTSILFDTGADRSFISTAFSSLIDIVSTLLGNSYDVELADGKIVGIDTIIRGCTLNFLNHPFNIDLMPVELGSFDVIISMDWLRRCHAVIVCDEKLVRVPYGNETLIFHGDESNYGRKSRLTIISCSKAQEYMTKGCQIFLAQISARRRRTTRPVEFQIELIPGAASVARAQYRLAPSKMKELSEQLQDLSDKGFIRPSSSPWGAPVLFVKKKDGSFRMCIEYRELSKLTVKNRYPLPRIDYLFDQLQGSNVMPFELTNAPVVFMDLMNRVFKPYLDKFLIIFIDDILIYSKNEKEHEEHLKVIDSRGIHVDPAKIKSIKDWASPKTPMEIRQFLGLVGYYRSAPILALPEGSKDFMVYCDASQKGLGAVLMQREKIWRLYLYGTKCTMFTGYKSLQHILDQKELNMRQHRWLELLSDYDCDIHYHPRKANIVADALSRKERVELLRVQALVMTIGLDLRKQIIEAQIEALKPVKLKNEDVGGMIRKDIPKEKLKPRSDGTLCLNGKSWLPCYGDLRSVIMHKSHKSKYSIHLDSDKMYQDIKKLYWWPNMKANIATYVSKCLTCAEENDPLNKLARLYPKRIVARHGIPVSIIYDRDERFTLNFWKSFQKALGTDLSMSTAYHPKTDSQSKRTIQTLKDMLRACVIDFRKGVMLKVLAWKGVIRFGKRGKLNPRYVGPFKVLAKVRKVAYRLELPQELSRVHHTFHMSNLKKCYADKPLVMPLEGIHVDDKLQFVEEPVEIMEREIKRFKQSRIPLVKVRWNLRRGPEFT</sequence>
<dbReference type="GO" id="GO:0004519">
    <property type="term" value="F:endonuclease activity"/>
    <property type="evidence" value="ECO:0007669"/>
    <property type="project" value="UniProtKB-KW"/>
</dbReference>
<keyword evidence="14" id="KW-0239">DNA-directed DNA polymerase</keyword>
<evidence type="ECO:0000256" key="19">
    <source>
        <dbReference type="SAM" id="MobiDB-lite"/>
    </source>
</evidence>
<keyword evidence="18" id="KW-0862">Zinc</keyword>
<dbReference type="EC" id="2.7.7.49" evidence="1"/>
<dbReference type="InterPro" id="IPR012337">
    <property type="entry name" value="RNaseH-like_sf"/>
</dbReference>
<evidence type="ECO:0000256" key="8">
    <source>
        <dbReference type="ARBA" id="ARBA00022759"/>
    </source>
</evidence>